<dbReference type="InterPro" id="IPR012434">
    <property type="entry name" value="DUF1631"/>
</dbReference>
<evidence type="ECO:0000313" key="4">
    <source>
        <dbReference type="Proteomes" id="UP000294796"/>
    </source>
</evidence>
<dbReference type="EMBL" id="SMTF01000015">
    <property type="protein sequence ID" value="TDK21742.1"/>
    <property type="molecule type" value="Genomic_DNA"/>
</dbReference>
<accession>A0A4R5TLB4</accession>
<name>A0A4R5TLB4_9GAMM</name>
<keyword evidence="4" id="KW-1185">Reference proteome</keyword>
<feature type="region of interest" description="Disordered" evidence="2">
    <location>
        <begin position="268"/>
        <end position="287"/>
    </location>
</feature>
<gene>
    <name evidence="3" type="ORF">E2F46_14475</name>
</gene>
<dbReference type="Proteomes" id="UP000294796">
    <property type="component" value="Unassembled WGS sequence"/>
</dbReference>
<feature type="region of interest" description="Disordered" evidence="2">
    <location>
        <begin position="331"/>
        <end position="350"/>
    </location>
</feature>
<protein>
    <submittedName>
        <fullName evidence="3">DUF1631 family protein</fullName>
    </submittedName>
</protein>
<dbReference type="Pfam" id="PF07793">
    <property type="entry name" value="DUF1631"/>
    <property type="match status" value="1"/>
</dbReference>
<comment type="caution">
    <text evidence="3">The sequence shown here is derived from an EMBL/GenBank/DDBJ whole genome shotgun (WGS) entry which is preliminary data.</text>
</comment>
<feature type="region of interest" description="Disordered" evidence="2">
    <location>
        <begin position="668"/>
        <end position="693"/>
    </location>
</feature>
<evidence type="ECO:0000313" key="3">
    <source>
        <dbReference type="EMBL" id="TDK21742.1"/>
    </source>
</evidence>
<feature type="compositionally biased region" description="Low complexity" evidence="2">
    <location>
        <begin position="229"/>
        <end position="246"/>
    </location>
</feature>
<evidence type="ECO:0000256" key="1">
    <source>
        <dbReference type="SAM" id="Coils"/>
    </source>
</evidence>
<keyword evidence="1" id="KW-0175">Coiled coil</keyword>
<evidence type="ECO:0000256" key="2">
    <source>
        <dbReference type="SAM" id="MobiDB-lite"/>
    </source>
</evidence>
<feature type="compositionally biased region" description="Low complexity" evidence="2">
    <location>
        <begin position="340"/>
        <end position="350"/>
    </location>
</feature>
<feature type="region of interest" description="Disordered" evidence="2">
    <location>
        <begin position="218"/>
        <end position="251"/>
    </location>
</feature>
<dbReference type="AlphaFoldDB" id="A0A4R5TLB4"/>
<sequence length="808" mass="87860">MTHDRDPSLMLQGRATAPRSPVRVLETLRRDAVTELGGVLSGFWSSIEEQVRLAALASHDFASAQEDRVAVMALSHRALELATKFRSAVEAEFDRWEQASGDDDDAKSKSLSLMSEGELEVHLAGQQITELLDHQFLHPLAQLDERLSALSESLGIRRGRSNPMRPEVAVSAFVALFGADDLTPSLRSMVFHQFDKRLPKVLGELYDKANKALDAASFGTQPSVRAQGSRAARPAQPSSLPPAQQANGGEWVPEGGVVQHVRSGDAAGVPLTQGYAPAGGHGVQESHATAQIRAQVVAEALSSGQPMRYRDLMREQLHAWRARAGGSLLGGQAADSGEVSPPHAAPFASHPRMSNAQVLGTSELLSVASLLQGEDPEPYARALAGQGERPLADVLRHRILSSLREIGFDPAKTHFSTDEEDAIDLIGILFQSLYEANDLVEQARDMYGRLVVPYLKVALTDDSLFNRRTHPARQLLDVLTEACDGNSGETPQDKETLERAEHAVDRVVDEYQDDQAIFELAAAELRDQLEQQKRRSELSEKRAAEAIHGRERLAQARRDADGLVASRLADRPMTAAVAHFLDRHWRHHLTQTWLRDGPDSARHLAAIGTGDAMVQVDADAADVRGVAVAQQLLALQVPLGECYSNCGMDATAARDAMARIISALALPDTPRKIHQPNPPDAEEVSQDASDDASSRLQLAGGTATLAFDPAIAARMRRLRVGQGLRLIDEDGHETACRIAWVSPLTSRFLIVNRRGVRKLVVSPEELASLVATGRVVLRAVDAPFDEAMRQLWQRLNAAPDGEGARKVS</sequence>
<reference evidence="3 4" key="1">
    <citation type="submission" date="2019-03" db="EMBL/GenBank/DDBJ databases">
        <title>Luteimonas zhaokaii sp.nov., isolated from the rectal contents of Plateau pika in Yushu, Qinghai Province, China.</title>
        <authorList>
            <person name="Zhang G."/>
        </authorList>
    </citation>
    <scope>NUCLEOTIDE SEQUENCE [LARGE SCALE GENOMIC DNA]</scope>
    <source>
        <strain evidence="3 4">B9</strain>
    </source>
</reference>
<proteinExistence type="predicted"/>
<feature type="coiled-coil region" evidence="1">
    <location>
        <begin position="515"/>
        <end position="542"/>
    </location>
</feature>
<dbReference type="OrthoDB" id="6188167at2"/>
<feature type="compositionally biased region" description="Acidic residues" evidence="2">
    <location>
        <begin position="680"/>
        <end position="690"/>
    </location>
</feature>
<organism evidence="3 4">
    <name type="scientific">Luteimonas aestuarii</name>
    <dbReference type="NCBI Taxonomy" id="453837"/>
    <lineage>
        <taxon>Bacteria</taxon>
        <taxon>Pseudomonadati</taxon>
        <taxon>Pseudomonadota</taxon>
        <taxon>Gammaproteobacteria</taxon>
        <taxon>Lysobacterales</taxon>
        <taxon>Lysobacteraceae</taxon>
        <taxon>Luteimonas</taxon>
    </lineage>
</organism>